<keyword evidence="11" id="KW-1185">Reference proteome</keyword>
<keyword evidence="5 8" id="KW-1133">Transmembrane helix</keyword>
<dbReference type="Proteomes" id="UP000186364">
    <property type="component" value="Unassembled WGS sequence"/>
</dbReference>
<feature type="transmembrane region" description="Helical" evidence="8">
    <location>
        <begin position="74"/>
        <end position="101"/>
    </location>
</feature>
<sequence length="180" mass="20459">MPEIGEPVRLVQEHEEPFSDGKYFEHIKKVNEIFYDQIKISDQKAAYIFTFILAFLISSTEGRGVFTIERYREAVLINICASAALALASVFSIICAIFVILPRRSAKTTTLFWGAWDSHRQGFTEAAKRGDLGYLFREYLDNADVLSRIARDKYRFVTLAFRGLVVTVLSYVVLLMVGNA</sequence>
<reference evidence="10 11" key="1">
    <citation type="submission" date="2016-09" db="EMBL/GenBank/DDBJ databases">
        <title>Rhizobium sp. nov., a novel species isolated from the rice rhizosphere.</title>
        <authorList>
            <person name="Zhao J."/>
            <person name="Zhang X."/>
        </authorList>
    </citation>
    <scope>NUCLEOTIDE SEQUENCE [LARGE SCALE GENOMIC DNA]</scope>
    <source>
        <strain evidence="10 11">1.7048</strain>
    </source>
</reference>
<comment type="caution">
    <text evidence="10">The sequence shown here is derived from an EMBL/GenBank/DDBJ whole genome shotgun (WGS) entry which is preliminary data.</text>
</comment>
<organism evidence="10 11">
    <name type="scientific">Xaviernesmea oryzae</name>
    <dbReference type="NCBI Taxonomy" id="464029"/>
    <lineage>
        <taxon>Bacteria</taxon>
        <taxon>Pseudomonadati</taxon>
        <taxon>Pseudomonadota</taxon>
        <taxon>Alphaproteobacteria</taxon>
        <taxon>Hyphomicrobiales</taxon>
        <taxon>Rhizobiaceae</taxon>
        <taxon>Rhizobium/Agrobacterium group</taxon>
        <taxon>Xaviernesmea</taxon>
    </lineage>
</organism>
<gene>
    <name evidence="10" type="ORF">BJF93_18530</name>
</gene>
<evidence type="ECO:0000313" key="11">
    <source>
        <dbReference type="Proteomes" id="UP000186364"/>
    </source>
</evidence>
<dbReference type="InterPro" id="IPR043760">
    <property type="entry name" value="PycTM_dom"/>
</dbReference>
<keyword evidence="6" id="KW-0051">Antiviral defense</keyword>
<keyword evidence="4" id="KW-0547">Nucleotide-binding</keyword>
<name>A0A1Q9B2P6_9HYPH</name>
<evidence type="ECO:0000256" key="8">
    <source>
        <dbReference type="SAM" id="Phobius"/>
    </source>
</evidence>
<evidence type="ECO:0000256" key="2">
    <source>
        <dbReference type="ARBA" id="ARBA00022475"/>
    </source>
</evidence>
<proteinExistence type="predicted"/>
<feature type="transmembrane region" description="Helical" evidence="8">
    <location>
        <begin position="45"/>
        <end position="68"/>
    </location>
</feature>
<comment type="subcellular location">
    <subcellularLocation>
        <location evidence="1">Cell membrane</location>
    </subcellularLocation>
</comment>
<evidence type="ECO:0000313" key="10">
    <source>
        <dbReference type="EMBL" id="OLP62287.1"/>
    </source>
</evidence>
<feature type="transmembrane region" description="Helical" evidence="8">
    <location>
        <begin position="156"/>
        <end position="177"/>
    </location>
</feature>
<keyword evidence="2" id="KW-1003">Cell membrane</keyword>
<evidence type="ECO:0000256" key="3">
    <source>
        <dbReference type="ARBA" id="ARBA00022692"/>
    </source>
</evidence>
<evidence type="ECO:0000256" key="5">
    <source>
        <dbReference type="ARBA" id="ARBA00022989"/>
    </source>
</evidence>
<dbReference type="Pfam" id="PF18967">
    <property type="entry name" value="PycTM"/>
    <property type="match status" value="1"/>
</dbReference>
<dbReference type="GO" id="GO:0005886">
    <property type="term" value="C:plasma membrane"/>
    <property type="evidence" value="ECO:0007669"/>
    <property type="project" value="UniProtKB-SubCell"/>
</dbReference>
<dbReference type="GO" id="GO:0000166">
    <property type="term" value="F:nucleotide binding"/>
    <property type="evidence" value="ECO:0007669"/>
    <property type="project" value="UniProtKB-KW"/>
</dbReference>
<evidence type="ECO:0000256" key="7">
    <source>
        <dbReference type="ARBA" id="ARBA00023136"/>
    </source>
</evidence>
<dbReference type="GO" id="GO:0051607">
    <property type="term" value="P:defense response to virus"/>
    <property type="evidence" value="ECO:0007669"/>
    <property type="project" value="UniProtKB-KW"/>
</dbReference>
<evidence type="ECO:0000256" key="1">
    <source>
        <dbReference type="ARBA" id="ARBA00004236"/>
    </source>
</evidence>
<feature type="domain" description="Pycsar effector protein" evidence="9">
    <location>
        <begin position="28"/>
        <end position="176"/>
    </location>
</feature>
<accession>A0A1Q9B2P6</accession>
<dbReference type="AlphaFoldDB" id="A0A1Q9B2P6"/>
<evidence type="ECO:0000256" key="4">
    <source>
        <dbReference type="ARBA" id="ARBA00022741"/>
    </source>
</evidence>
<protein>
    <recommendedName>
        <fullName evidence="9">Pycsar effector protein domain-containing protein</fullName>
    </recommendedName>
</protein>
<keyword evidence="7 8" id="KW-0472">Membrane</keyword>
<evidence type="ECO:0000256" key="6">
    <source>
        <dbReference type="ARBA" id="ARBA00023118"/>
    </source>
</evidence>
<evidence type="ECO:0000259" key="9">
    <source>
        <dbReference type="Pfam" id="PF18967"/>
    </source>
</evidence>
<keyword evidence="3 8" id="KW-0812">Transmembrane</keyword>
<dbReference type="EMBL" id="MKIP01000027">
    <property type="protein sequence ID" value="OLP62287.1"/>
    <property type="molecule type" value="Genomic_DNA"/>
</dbReference>